<evidence type="ECO:0000256" key="8">
    <source>
        <dbReference type="ARBA" id="ARBA00022989"/>
    </source>
</evidence>
<comment type="caution">
    <text evidence="15">The sequence shown here is derived from an EMBL/GenBank/DDBJ whole genome shotgun (WGS) entry which is preliminary data.</text>
</comment>
<evidence type="ECO:0000259" key="14">
    <source>
        <dbReference type="Pfam" id="PF00852"/>
    </source>
</evidence>
<evidence type="ECO:0000256" key="4">
    <source>
        <dbReference type="ARBA" id="ARBA00022676"/>
    </source>
</evidence>
<evidence type="ECO:0000256" key="7">
    <source>
        <dbReference type="ARBA" id="ARBA00022968"/>
    </source>
</evidence>
<dbReference type="PANTHER" id="PTHR11929">
    <property type="entry name" value="ALPHA- 1,3 -FUCOSYLTRANSFERASE"/>
    <property type="match status" value="1"/>
</dbReference>
<keyword evidence="9 13" id="KW-0333">Golgi apparatus</keyword>
<dbReference type="GO" id="GO:0008417">
    <property type="term" value="F:fucosyltransferase activity"/>
    <property type="evidence" value="ECO:0007669"/>
    <property type="project" value="InterPro"/>
</dbReference>
<name>S8D926_9LAMI</name>
<feature type="transmembrane region" description="Helical" evidence="13">
    <location>
        <begin position="32"/>
        <end position="53"/>
    </location>
</feature>
<keyword evidence="12" id="KW-0961">Cell wall biogenesis/degradation</keyword>
<comment type="subcellular location">
    <subcellularLocation>
        <location evidence="1 13">Golgi apparatus</location>
        <location evidence="1 13">Golgi stack membrane</location>
        <topology evidence="1 13">Single-pass type II membrane protein</topology>
    </subcellularLocation>
</comment>
<evidence type="ECO:0000313" key="16">
    <source>
        <dbReference type="Proteomes" id="UP000015453"/>
    </source>
</evidence>
<gene>
    <name evidence="15" type="ORF">M569_00869</name>
</gene>
<evidence type="ECO:0000256" key="6">
    <source>
        <dbReference type="ARBA" id="ARBA00022692"/>
    </source>
</evidence>
<keyword evidence="10 13" id="KW-0472">Membrane</keyword>
<dbReference type="GO" id="GO:0032580">
    <property type="term" value="C:Golgi cisterna membrane"/>
    <property type="evidence" value="ECO:0007669"/>
    <property type="project" value="UniProtKB-SubCell"/>
</dbReference>
<dbReference type="InterPro" id="IPR001503">
    <property type="entry name" value="Glyco_trans_10"/>
</dbReference>
<keyword evidence="7" id="KW-0735">Signal-anchor</keyword>
<evidence type="ECO:0000256" key="1">
    <source>
        <dbReference type="ARBA" id="ARBA00004447"/>
    </source>
</evidence>
<dbReference type="Proteomes" id="UP000015453">
    <property type="component" value="Unassembled WGS sequence"/>
</dbReference>
<evidence type="ECO:0000256" key="10">
    <source>
        <dbReference type="ARBA" id="ARBA00023136"/>
    </source>
</evidence>
<comment type="pathway">
    <text evidence="2">Protein modification; protein glycosylation.</text>
</comment>
<protein>
    <recommendedName>
        <fullName evidence="13">Fucosyltransferase</fullName>
        <ecNumber evidence="13">2.4.1.-</ecNumber>
    </recommendedName>
</protein>
<evidence type="ECO:0000256" key="5">
    <source>
        <dbReference type="ARBA" id="ARBA00022679"/>
    </source>
</evidence>
<keyword evidence="16" id="KW-1185">Reference proteome</keyword>
<evidence type="ECO:0000256" key="11">
    <source>
        <dbReference type="ARBA" id="ARBA00023180"/>
    </source>
</evidence>
<dbReference type="PANTHER" id="PTHR11929:SF220">
    <property type="entry name" value="FUCOSYLTRANSFERASE"/>
    <property type="match status" value="1"/>
</dbReference>
<dbReference type="EC" id="2.4.1.-" evidence="13"/>
<reference evidence="15 16" key="1">
    <citation type="journal article" date="2013" name="BMC Genomics">
        <title>The miniature genome of a carnivorous plant Genlisea aurea contains a low number of genes and short non-coding sequences.</title>
        <authorList>
            <person name="Leushkin E.V."/>
            <person name="Sutormin R.A."/>
            <person name="Nabieva E.R."/>
            <person name="Penin A.A."/>
            <person name="Kondrashov A.S."/>
            <person name="Logacheva M.D."/>
        </authorList>
    </citation>
    <scope>NUCLEOTIDE SEQUENCE [LARGE SCALE GENOMIC DNA]</scope>
</reference>
<evidence type="ECO:0000256" key="13">
    <source>
        <dbReference type="RuleBase" id="RU003832"/>
    </source>
</evidence>
<dbReference type="EMBL" id="AUSU01000262">
    <property type="protein sequence ID" value="EPS73886.1"/>
    <property type="molecule type" value="Genomic_DNA"/>
</dbReference>
<comment type="similarity">
    <text evidence="3 13">Belongs to the glycosyltransferase 10 family.</text>
</comment>
<keyword evidence="11" id="KW-0325">Glycoprotein</keyword>
<dbReference type="InterPro" id="IPR038577">
    <property type="entry name" value="GT10-like_C_sf"/>
</dbReference>
<feature type="domain" description="Fucosyltransferase C-terminal" evidence="14">
    <location>
        <begin position="190"/>
        <end position="356"/>
    </location>
</feature>
<evidence type="ECO:0000256" key="2">
    <source>
        <dbReference type="ARBA" id="ARBA00004922"/>
    </source>
</evidence>
<dbReference type="AlphaFoldDB" id="S8D926"/>
<dbReference type="Gene3D" id="3.40.50.11660">
    <property type="entry name" value="Glycosyl transferase family 10, C-terminal domain"/>
    <property type="match status" value="1"/>
</dbReference>
<keyword evidence="4 13" id="KW-0328">Glycosyltransferase</keyword>
<feature type="non-terminal residue" evidence="15">
    <location>
        <position position="1"/>
    </location>
</feature>
<dbReference type="GO" id="GO:0071555">
    <property type="term" value="P:cell wall organization"/>
    <property type="evidence" value="ECO:0007669"/>
    <property type="project" value="UniProtKB-KW"/>
</dbReference>
<dbReference type="Pfam" id="PF00852">
    <property type="entry name" value="Glyco_transf_10"/>
    <property type="match status" value="1"/>
</dbReference>
<keyword evidence="8 13" id="KW-1133">Transmembrane helix</keyword>
<accession>S8D926</accession>
<keyword evidence="5 13" id="KW-0808">Transferase</keyword>
<evidence type="ECO:0000256" key="9">
    <source>
        <dbReference type="ARBA" id="ARBA00023034"/>
    </source>
</evidence>
<dbReference type="OrthoDB" id="427096at2759"/>
<evidence type="ECO:0000256" key="12">
    <source>
        <dbReference type="ARBA" id="ARBA00023316"/>
    </source>
</evidence>
<dbReference type="FunFam" id="3.40.50.11660:FF:000005">
    <property type="entry name" value="Glycoprotein 3-alpha-L-fucosyltransferase A"/>
    <property type="match status" value="1"/>
</dbReference>
<evidence type="ECO:0000313" key="15">
    <source>
        <dbReference type="EMBL" id="EPS73886.1"/>
    </source>
</evidence>
<dbReference type="UniPathway" id="UPA00378"/>
<sequence>LSMAAAVNHRQRSKSEELPLHDVFPHSSRKKLSSIVISVLLALFVVGEIAFMLKLDMAKNAELVNSWAESFYTFTRYGSSPLSTAGSESMDEAKCKAWLEKWQTCSVGCKFGHEAGKKPDAAFGFPQPSGTSSVLRSMESATYYGENNIDNARRRGYDVVMTTSLSSDVPVGYFSWSEYSLMDPVEPKTETALAAAFISNCGARNFRLQALIALEKANVTIDSYGSCHRNRDGKVNKVEALKRYKFSLAFENSNEEDYVTEKFWQSLVAGTVPVVIGAPNIEDFAPSPESILHIKEVKDVDAVAKKMKYLSENPTAYNESLRWKFEGPSDSFKALIDMAAVHSSCRLCIFLATEMQRKDEEDDPRFKSRPCKCATASNGAIHHVYVRERGRFRMESVFLRSDELTLEGLSSAVVSKFGSLNHVPVWNPARPESIRGGNELKVYRVYPIGLTQREALYKFRFSGDYELKDYVERHPCAKFEVIFV</sequence>
<keyword evidence="6 13" id="KW-0812">Transmembrane</keyword>
<organism evidence="15 16">
    <name type="scientific">Genlisea aurea</name>
    <dbReference type="NCBI Taxonomy" id="192259"/>
    <lineage>
        <taxon>Eukaryota</taxon>
        <taxon>Viridiplantae</taxon>
        <taxon>Streptophyta</taxon>
        <taxon>Embryophyta</taxon>
        <taxon>Tracheophyta</taxon>
        <taxon>Spermatophyta</taxon>
        <taxon>Magnoliopsida</taxon>
        <taxon>eudicotyledons</taxon>
        <taxon>Gunneridae</taxon>
        <taxon>Pentapetalae</taxon>
        <taxon>asterids</taxon>
        <taxon>lamiids</taxon>
        <taxon>Lamiales</taxon>
        <taxon>Lentibulariaceae</taxon>
        <taxon>Genlisea</taxon>
    </lineage>
</organism>
<dbReference type="InterPro" id="IPR055270">
    <property type="entry name" value="Glyco_tran_10_C"/>
</dbReference>
<dbReference type="SUPFAM" id="SSF53756">
    <property type="entry name" value="UDP-Glycosyltransferase/glycogen phosphorylase"/>
    <property type="match status" value="1"/>
</dbReference>
<evidence type="ECO:0000256" key="3">
    <source>
        <dbReference type="ARBA" id="ARBA00008919"/>
    </source>
</evidence>
<proteinExistence type="inferred from homology"/>